<dbReference type="InterPro" id="IPR020856">
    <property type="entry name" value="Circadian_clock_protein_KaiA_C"/>
</dbReference>
<dbReference type="EMBL" id="JAVMIP010000025">
    <property type="protein sequence ID" value="MDS3862249.1"/>
    <property type="molecule type" value="Genomic_DNA"/>
</dbReference>
<reference evidence="6" key="1">
    <citation type="submission" date="2023-07" db="EMBL/GenBank/DDBJ databases">
        <authorList>
            <person name="Luz R."/>
            <person name="Cordeiro R."/>
            <person name="Fonseca A."/>
            <person name="Goncalves V."/>
        </authorList>
    </citation>
    <scope>NUCLEOTIDE SEQUENCE [LARGE SCALE GENOMIC DNA]</scope>
    <source>
        <strain evidence="6">BACA0444</strain>
    </source>
</reference>
<gene>
    <name evidence="5" type="ORF">RIF25_15725</name>
</gene>
<dbReference type="SUPFAM" id="SSF101215">
    <property type="entry name" value="KaiA/RbsU domain"/>
    <property type="match status" value="1"/>
</dbReference>
<dbReference type="InterPro" id="IPR011006">
    <property type="entry name" value="CheY-like_superfamily"/>
</dbReference>
<dbReference type="SMART" id="SM01247">
    <property type="entry name" value="KaiA"/>
    <property type="match status" value="1"/>
</dbReference>
<evidence type="ECO:0000259" key="3">
    <source>
        <dbReference type="PROSITE" id="PS51430"/>
    </source>
</evidence>
<dbReference type="InterPro" id="IPR020844">
    <property type="entry name" value="Circadian_clock_KaiA_N"/>
</dbReference>
<dbReference type="AlphaFoldDB" id="A0AAE4FTT5"/>
<evidence type="ECO:0000259" key="4">
    <source>
        <dbReference type="PROSITE" id="PS51431"/>
    </source>
</evidence>
<dbReference type="PROSITE" id="PS51430">
    <property type="entry name" value="KAIA_N"/>
    <property type="match status" value="1"/>
</dbReference>
<proteinExistence type="predicted"/>
<feature type="domain" description="KaiA C-terminal" evidence="4">
    <location>
        <begin position="175"/>
        <end position="283"/>
    </location>
</feature>
<organism evidence="5 6">
    <name type="scientific">Pseudocalidococcus azoricus BACA0444</name>
    <dbReference type="NCBI Taxonomy" id="2918990"/>
    <lineage>
        <taxon>Bacteria</taxon>
        <taxon>Bacillati</taxon>
        <taxon>Cyanobacteriota</taxon>
        <taxon>Cyanophyceae</taxon>
        <taxon>Acaryochloridales</taxon>
        <taxon>Thermosynechococcaceae</taxon>
        <taxon>Pseudocalidococcus</taxon>
        <taxon>Pseudocalidococcus azoricus</taxon>
    </lineage>
</organism>
<accession>A0AAE4FTT5</accession>
<evidence type="ECO:0000313" key="6">
    <source>
        <dbReference type="Proteomes" id="UP001268256"/>
    </source>
</evidence>
<keyword evidence="1" id="KW-0090">Biological rhythms</keyword>
<dbReference type="SUPFAM" id="SSF52172">
    <property type="entry name" value="CheY-like"/>
    <property type="match status" value="1"/>
</dbReference>
<dbReference type="GO" id="GO:0007623">
    <property type="term" value="P:circadian rhythm"/>
    <property type="evidence" value="ECO:0007669"/>
    <property type="project" value="InterPro"/>
</dbReference>
<evidence type="ECO:0000256" key="2">
    <source>
        <dbReference type="ARBA" id="ARBA00034852"/>
    </source>
</evidence>
<dbReference type="Gene3D" id="1.10.1240.30">
    <property type="entry name" value="KaiA/RbsU domain"/>
    <property type="match status" value="1"/>
</dbReference>
<comment type="caution">
    <text evidence="5">The sequence shown here is derived from an EMBL/GenBank/DDBJ whole genome shotgun (WGS) entry which is preliminary data.</text>
</comment>
<dbReference type="PROSITE" id="PS51431">
    <property type="entry name" value="KAIA_C"/>
    <property type="match status" value="1"/>
</dbReference>
<keyword evidence="6" id="KW-1185">Reference proteome</keyword>
<dbReference type="Pfam" id="PF21714">
    <property type="entry name" value="KaiA_N"/>
    <property type="match status" value="1"/>
</dbReference>
<protein>
    <recommendedName>
        <fullName evidence="2">Circadian clock oscillator protein KaiA</fullName>
    </recommendedName>
</protein>
<dbReference type="InterPro" id="IPR017944">
    <property type="entry name" value="KaiA/RbsU_helical_domain_sf"/>
</dbReference>
<dbReference type="RefSeq" id="WP_322879459.1">
    <property type="nucleotide sequence ID" value="NZ_JAVMIP010000025.1"/>
</dbReference>
<evidence type="ECO:0000313" key="5">
    <source>
        <dbReference type="EMBL" id="MDS3862249.1"/>
    </source>
</evidence>
<dbReference type="Proteomes" id="UP001268256">
    <property type="component" value="Unassembled WGS sequence"/>
</dbReference>
<name>A0AAE4FTT5_9CYAN</name>
<dbReference type="Pfam" id="PF07688">
    <property type="entry name" value="KaiA"/>
    <property type="match status" value="1"/>
</dbReference>
<dbReference type="InterPro" id="IPR011648">
    <property type="entry name" value="Circadian_clock_KaiA"/>
</dbReference>
<feature type="domain" description="KaiA N-terminal" evidence="3">
    <location>
        <begin position="3"/>
        <end position="165"/>
    </location>
</feature>
<sequence length="285" mass="32810">MNRPYCLNICGLVHSPGLSKELTAEFAHDPQNYHWVNFPQIGSFSHYLDQHRHQVDCLIVEWQPGLGDLFTYLHHSATVLPTVLIGPKSELSPQDPPHYHAAEIILNQASPEQIPIALDHAITHFLKLSQACPLPLPPNLDLSPETIQSHSSRQNTLSERLKERLGYLGVYYKRDTQQFFRHMPATTKAKFVAELQADYRHIILEYFHQNSQVNTLMDTFVTKAFLADISVSQILEIHIELMDNFAKQLKLEGRNEDILLDYRLTLIDVIAHLCEMYRRSIPREA</sequence>
<evidence type="ECO:0000256" key="1">
    <source>
        <dbReference type="ARBA" id="ARBA00023108"/>
    </source>
</evidence>
<dbReference type="Gene3D" id="3.40.50.2300">
    <property type="match status" value="1"/>
</dbReference>